<dbReference type="SUPFAM" id="SSF63829">
    <property type="entry name" value="Calcium-dependent phosphotriesterase"/>
    <property type="match status" value="2"/>
</dbReference>
<dbReference type="PANTHER" id="PTHR43547">
    <property type="entry name" value="TWO-COMPONENT HISTIDINE KINASE"/>
    <property type="match status" value="1"/>
</dbReference>
<dbReference type="SMART" id="SM00387">
    <property type="entry name" value="HATPase_c"/>
    <property type="match status" value="1"/>
</dbReference>
<comment type="catalytic activity">
    <reaction evidence="1">
        <text>ATP + protein L-histidine = ADP + protein N-phospho-L-histidine.</text>
        <dbReference type="EC" id="2.7.13.3"/>
    </reaction>
</comment>
<keyword evidence="9" id="KW-0812">Transmembrane</keyword>
<dbReference type="Gene3D" id="1.10.10.60">
    <property type="entry name" value="Homeodomain-like"/>
    <property type="match status" value="1"/>
</dbReference>
<gene>
    <name evidence="14" type="ORF">O0931_09350</name>
</gene>
<feature type="transmembrane region" description="Helical" evidence="9">
    <location>
        <begin position="774"/>
        <end position="792"/>
    </location>
</feature>
<evidence type="ECO:0000259" key="12">
    <source>
        <dbReference type="PROSITE" id="PS50109"/>
    </source>
</evidence>
<feature type="modified residue" description="4-aspartylphosphate" evidence="7">
    <location>
        <position position="1170"/>
    </location>
</feature>
<dbReference type="Gene3D" id="2.130.10.10">
    <property type="entry name" value="YVTN repeat-like/Quinoprotein amine dehydrogenase"/>
    <property type="match status" value="2"/>
</dbReference>
<keyword evidence="4" id="KW-0805">Transcription regulation</keyword>
<dbReference type="Pfam" id="PF00072">
    <property type="entry name" value="Response_reg"/>
    <property type="match status" value="1"/>
</dbReference>
<dbReference type="Pfam" id="PF07495">
    <property type="entry name" value="Y_Y_Y"/>
    <property type="match status" value="1"/>
</dbReference>
<dbReference type="InterPro" id="IPR011006">
    <property type="entry name" value="CheY-like_superfamily"/>
</dbReference>
<sequence>MRVLLFLILSFLFTSRSVSQTKPIVSYLGIENGLSNNQVRSIYQDHKGFLWFGTRDGLNRYDGYGFKVFRNQIKNPHSVTHNIISVIREDAHHRLWIGTRRGVSVYNGLYGSFTTIQCRTVESSKPVPLNYVIKDIGTDRTGKVFIGAEERGLFYCKPNTFVAEPIALIISGKETKHYGVQSIRFAKDGTLWALIQNLGLCKLDYRSMKLMVVNDNLPLTDCMELDGDNIWLGTVNGLYKYNVIDKQITRLTGKNGSSYTGGILSMGIDQAKNVWLGTPDSGVLLFDIRKDTFISVALDANRQLPIGVIYAIYIDKNARKWIGTSLRGVGVVDPNKKGFSNISLKGENSEAISSIFEDENNRLWIGTEYSGLDIWDRKTNKRINFRNRADNPQSISSNYITSIQQDAKGRFWLATFSSGINLYDPKLNKFKRYKCINPGTRIENKVVFVLHKDQNQTLWASTLRRGSILGALYRFNPSLDQFELFDTRLSDLFDLYEDSKGDFWGGNLSQLVLIDKKTKNHKFFDIGYTLRNILEDTKGNFWVGTEGGGLLLFDRKTGKVSARYTTEDGLSNNAVLSILEDKGGNIWLSTYNGISKFNPVTKSFENFYQSDGLQSNQFQINAGLKLKSGEFAFGGIKGLNIFDPLAIFPINNFPSLQLTGVSINNLPIEISHDYVKKESDGMVKQLKVPYKDAIFSFEFTALEYSAANKISYAYFLEGWDRDWNKAGKNRTAVYTHVDEGSYVFRVQSTNADGIWNKNELVLNIIVLPPWYRTWWAYLVYTLCFIGMIYIYLQYKNKQNKLKYEVQLINLESKRKKAEYETAAALHEKEKAEHEKEKVINEKEKELNEKRLSFFTNISHEFRSPLTLIINPVKDLMERTSRQSNEDKPELNIIHRNARRMLSLVDQLLLFRKVDQGSDRINPSKLNVVNICEEVYLCFTQQAVSKNINFKLISEEQELFVFADREKLEIILFNLLSNALKYTPAFGTVKLMVSEEESFISIFVEDTGPGIAGSEGEQIFQRFYQAENKNGSAKPGFGIGLYLARQFAEAHSATLTYTSKVNAGTTFSLKLLKGTSHLKGIAEVLPNTESKLLNELITDDFNPGPNFSEQLLEEESIISEKKSILIVDDEAEIRGYIRSVFKLSYTIYEAEDGESGLDMAFEKMPDLIITDYRMQQLDGIELCEKIKSDPTLSYIPIILLTASSSNELKIKSLKGGADDYINKPFEKDYLIARVENLLKNRNNLQNYFYNEITLQKNSIVISEDYKKFLDKCILIVEEHLNDPDFGIKSLVAEIGMSHSNLYKRVKSISGQSVNAFIRFIRLRKAAELMINSDCNVNEAAFRCGFNDPKYFGKQFLKLFKLNPSEFIKKHRKSFNNRFKIK</sequence>
<dbReference type="InterPro" id="IPR036097">
    <property type="entry name" value="HisK_dim/P_sf"/>
</dbReference>
<keyword evidence="10" id="KW-0732">Signal</keyword>
<dbReference type="PROSITE" id="PS50109">
    <property type="entry name" value="HIS_KIN"/>
    <property type="match status" value="1"/>
</dbReference>
<dbReference type="SUPFAM" id="SSF46689">
    <property type="entry name" value="Homeodomain-like"/>
    <property type="match status" value="1"/>
</dbReference>
<feature type="domain" description="Response regulatory" evidence="13">
    <location>
        <begin position="1122"/>
        <end position="1237"/>
    </location>
</feature>
<dbReference type="SUPFAM" id="SSF55874">
    <property type="entry name" value="ATPase domain of HSP90 chaperone/DNA topoisomerase II/histidine kinase"/>
    <property type="match status" value="1"/>
</dbReference>
<proteinExistence type="predicted"/>
<dbReference type="SUPFAM" id="SSF52172">
    <property type="entry name" value="CheY-like"/>
    <property type="match status" value="1"/>
</dbReference>
<feature type="domain" description="HTH araC/xylS-type" evidence="11">
    <location>
        <begin position="1269"/>
        <end position="1368"/>
    </location>
</feature>
<feature type="domain" description="Histidine kinase" evidence="12">
    <location>
        <begin position="856"/>
        <end position="1074"/>
    </location>
</feature>
<evidence type="ECO:0000313" key="15">
    <source>
        <dbReference type="Proteomes" id="UP001144341"/>
    </source>
</evidence>
<keyword evidence="9" id="KW-1133">Transmembrane helix</keyword>
<dbReference type="InterPro" id="IPR005467">
    <property type="entry name" value="His_kinase_dom"/>
</dbReference>
<feature type="chain" id="PRO_5045800240" description="histidine kinase" evidence="10">
    <location>
        <begin position="20"/>
        <end position="1380"/>
    </location>
</feature>
<dbReference type="EC" id="2.7.13.3" evidence="2"/>
<dbReference type="SMART" id="SM00388">
    <property type="entry name" value="HisKA"/>
    <property type="match status" value="1"/>
</dbReference>
<keyword evidence="9" id="KW-0472">Membrane</keyword>
<evidence type="ECO:0000256" key="7">
    <source>
        <dbReference type="PROSITE-ProRule" id="PRU00169"/>
    </source>
</evidence>
<keyword evidence="5" id="KW-0238">DNA-binding</keyword>
<dbReference type="InterPro" id="IPR001789">
    <property type="entry name" value="Sig_transdc_resp-reg_receiver"/>
</dbReference>
<dbReference type="InterPro" id="IPR036890">
    <property type="entry name" value="HATPase_C_sf"/>
</dbReference>
<dbReference type="CDD" id="cd00156">
    <property type="entry name" value="REC"/>
    <property type="match status" value="1"/>
</dbReference>
<dbReference type="RefSeq" id="WP_269415293.1">
    <property type="nucleotide sequence ID" value="NZ_JAPWGL010000002.1"/>
</dbReference>
<dbReference type="SMART" id="SM00342">
    <property type="entry name" value="HTH_ARAC"/>
    <property type="match status" value="1"/>
</dbReference>
<dbReference type="SMART" id="SM00448">
    <property type="entry name" value="REC"/>
    <property type="match status" value="1"/>
</dbReference>
<dbReference type="CDD" id="cd00082">
    <property type="entry name" value="HisKA"/>
    <property type="match status" value="1"/>
</dbReference>
<dbReference type="InterPro" id="IPR013783">
    <property type="entry name" value="Ig-like_fold"/>
</dbReference>
<dbReference type="InterPro" id="IPR018060">
    <property type="entry name" value="HTH_AraC"/>
</dbReference>
<dbReference type="Gene3D" id="2.60.40.10">
    <property type="entry name" value="Immunoglobulins"/>
    <property type="match status" value="1"/>
</dbReference>
<dbReference type="SUPFAM" id="SSF47384">
    <property type="entry name" value="Homodimeric domain of signal transducing histidine kinase"/>
    <property type="match status" value="1"/>
</dbReference>
<evidence type="ECO:0000256" key="6">
    <source>
        <dbReference type="ARBA" id="ARBA00023163"/>
    </source>
</evidence>
<evidence type="ECO:0000256" key="8">
    <source>
        <dbReference type="SAM" id="Coils"/>
    </source>
</evidence>
<evidence type="ECO:0000256" key="10">
    <source>
        <dbReference type="SAM" id="SignalP"/>
    </source>
</evidence>
<reference evidence="14" key="1">
    <citation type="submission" date="2022-12" db="EMBL/GenBank/DDBJ databases">
        <title>Genome sequence of SJ11.</title>
        <authorList>
            <person name="Woo H."/>
        </authorList>
    </citation>
    <scope>NUCLEOTIDE SEQUENCE</scope>
    <source>
        <strain evidence="14">SJ11</strain>
    </source>
</reference>
<dbReference type="Proteomes" id="UP001144341">
    <property type="component" value="Unassembled WGS sequence"/>
</dbReference>
<evidence type="ECO:0000256" key="3">
    <source>
        <dbReference type="ARBA" id="ARBA00022553"/>
    </source>
</evidence>
<dbReference type="PANTHER" id="PTHR43547:SF2">
    <property type="entry name" value="HYBRID SIGNAL TRANSDUCTION HISTIDINE KINASE C"/>
    <property type="match status" value="1"/>
</dbReference>
<evidence type="ECO:0000256" key="5">
    <source>
        <dbReference type="ARBA" id="ARBA00023125"/>
    </source>
</evidence>
<keyword evidence="3 7" id="KW-0597">Phosphoprotein</keyword>
<protein>
    <recommendedName>
        <fullName evidence="2">histidine kinase</fullName>
        <ecNumber evidence="2">2.7.13.3</ecNumber>
    </recommendedName>
</protein>
<feature type="coiled-coil region" evidence="8">
    <location>
        <begin position="800"/>
        <end position="848"/>
    </location>
</feature>
<evidence type="ECO:0000256" key="9">
    <source>
        <dbReference type="SAM" id="Phobius"/>
    </source>
</evidence>
<dbReference type="InterPro" id="IPR011123">
    <property type="entry name" value="Y_Y_Y"/>
</dbReference>
<dbReference type="InterPro" id="IPR015943">
    <property type="entry name" value="WD40/YVTN_repeat-like_dom_sf"/>
</dbReference>
<evidence type="ECO:0000256" key="2">
    <source>
        <dbReference type="ARBA" id="ARBA00012438"/>
    </source>
</evidence>
<evidence type="ECO:0000256" key="4">
    <source>
        <dbReference type="ARBA" id="ARBA00023015"/>
    </source>
</evidence>
<evidence type="ECO:0000256" key="1">
    <source>
        <dbReference type="ARBA" id="ARBA00000085"/>
    </source>
</evidence>
<organism evidence="14 15">
    <name type="scientific">Pedobacter rhodius</name>
    <dbReference type="NCBI Taxonomy" id="3004098"/>
    <lineage>
        <taxon>Bacteria</taxon>
        <taxon>Pseudomonadati</taxon>
        <taxon>Bacteroidota</taxon>
        <taxon>Sphingobacteriia</taxon>
        <taxon>Sphingobacteriales</taxon>
        <taxon>Sphingobacteriaceae</taxon>
        <taxon>Pedobacter</taxon>
    </lineage>
</organism>
<dbReference type="PROSITE" id="PS50110">
    <property type="entry name" value="RESPONSE_REGULATORY"/>
    <property type="match status" value="1"/>
</dbReference>
<dbReference type="Pfam" id="PF07494">
    <property type="entry name" value="Reg_prop"/>
    <property type="match status" value="4"/>
</dbReference>
<name>A0ABT4KZ72_9SPHI</name>
<dbReference type="Pfam" id="PF00512">
    <property type="entry name" value="HisKA"/>
    <property type="match status" value="1"/>
</dbReference>
<evidence type="ECO:0000259" key="11">
    <source>
        <dbReference type="PROSITE" id="PS01124"/>
    </source>
</evidence>
<dbReference type="InterPro" id="IPR003661">
    <property type="entry name" value="HisK_dim/P_dom"/>
</dbReference>
<dbReference type="PROSITE" id="PS01124">
    <property type="entry name" value="HTH_ARAC_FAMILY_2"/>
    <property type="match status" value="1"/>
</dbReference>
<dbReference type="InterPro" id="IPR004358">
    <property type="entry name" value="Sig_transdc_His_kin-like_C"/>
</dbReference>
<feature type="signal peptide" evidence="10">
    <location>
        <begin position="1"/>
        <end position="19"/>
    </location>
</feature>
<dbReference type="PRINTS" id="PR00344">
    <property type="entry name" value="BCTRLSENSOR"/>
</dbReference>
<comment type="caution">
    <text evidence="14">The sequence shown here is derived from an EMBL/GenBank/DDBJ whole genome shotgun (WGS) entry which is preliminary data.</text>
</comment>
<dbReference type="EMBL" id="JAPWGL010000002">
    <property type="protein sequence ID" value="MCZ4223502.1"/>
    <property type="molecule type" value="Genomic_DNA"/>
</dbReference>
<dbReference type="Gene3D" id="3.40.50.2300">
    <property type="match status" value="1"/>
</dbReference>
<keyword evidence="6" id="KW-0804">Transcription</keyword>
<keyword evidence="15" id="KW-1185">Reference proteome</keyword>
<dbReference type="Gene3D" id="1.10.287.130">
    <property type="match status" value="1"/>
</dbReference>
<dbReference type="InterPro" id="IPR009057">
    <property type="entry name" value="Homeodomain-like_sf"/>
</dbReference>
<evidence type="ECO:0000259" key="13">
    <source>
        <dbReference type="PROSITE" id="PS50110"/>
    </source>
</evidence>
<dbReference type="Gene3D" id="3.30.565.10">
    <property type="entry name" value="Histidine kinase-like ATPase, C-terminal domain"/>
    <property type="match status" value="1"/>
</dbReference>
<dbReference type="CDD" id="cd00075">
    <property type="entry name" value="HATPase"/>
    <property type="match status" value="1"/>
</dbReference>
<accession>A0ABT4KZ72</accession>
<evidence type="ECO:0000313" key="14">
    <source>
        <dbReference type="EMBL" id="MCZ4223502.1"/>
    </source>
</evidence>
<dbReference type="Pfam" id="PF12833">
    <property type="entry name" value="HTH_18"/>
    <property type="match status" value="1"/>
</dbReference>
<dbReference type="Pfam" id="PF02518">
    <property type="entry name" value="HATPase_c"/>
    <property type="match status" value="1"/>
</dbReference>
<dbReference type="InterPro" id="IPR011110">
    <property type="entry name" value="Reg_prop"/>
</dbReference>
<dbReference type="InterPro" id="IPR018062">
    <property type="entry name" value="HTH_AraC-typ_CS"/>
</dbReference>
<keyword evidence="8" id="KW-0175">Coiled coil</keyword>
<dbReference type="PROSITE" id="PS00041">
    <property type="entry name" value="HTH_ARAC_FAMILY_1"/>
    <property type="match status" value="1"/>
</dbReference>
<dbReference type="InterPro" id="IPR003594">
    <property type="entry name" value="HATPase_dom"/>
</dbReference>